<dbReference type="Proteomes" id="UP001157910">
    <property type="component" value="Unassembled WGS sequence"/>
</dbReference>
<comment type="caution">
    <text evidence="3">The sequence shown here is derived from an EMBL/GenBank/DDBJ whole genome shotgun (WGS) entry which is preliminary data.</text>
</comment>
<dbReference type="PANTHER" id="PTHR32309:SF31">
    <property type="entry name" value="CAPSULAR EXOPOLYSACCHARIDE FAMILY"/>
    <property type="match status" value="1"/>
</dbReference>
<gene>
    <name evidence="3" type="ORF">SAMN06296065_10666</name>
</gene>
<dbReference type="RefSeq" id="WP_103730826.1">
    <property type="nucleotide sequence ID" value="NZ_FXUI01000006.1"/>
</dbReference>
<evidence type="ECO:0000313" key="3">
    <source>
        <dbReference type="EMBL" id="SMP71834.1"/>
    </source>
</evidence>
<organism evidence="3 4">
    <name type="scientific">Novosphingobium panipatense</name>
    <dbReference type="NCBI Taxonomy" id="428991"/>
    <lineage>
        <taxon>Bacteria</taxon>
        <taxon>Pseudomonadati</taxon>
        <taxon>Pseudomonadota</taxon>
        <taxon>Alphaproteobacteria</taxon>
        <taxon>Sphingomonadales</taxon>
        <taxon>Sphingomonadaceae</taxon>
        <taxon>Novosphingobium</taxon>
    </lineage>
</organism>
<dbReference type="Gene3D" id="3.40.50.300">
    <property type="entry name" value="P-loop containing nucleotide triphosphate hydrolases"/>
    <property type="match status" value="1"/>
</dbReference>
<keyword evidence="4" id="KW-1185">Reference proteome</keyword>
<dbReference type="SUPFAM" id="SSF52540">
    <property type="entry name" value="P-loop containing nucleoside triphosphate hydrolases"/>
    <property type="match status" value="1"/>
</dbReference>
<keyword evidence="1" id="KW-0472">Membrane</keyword>
<dbReference type="InterPro" id="IPR027417">
    <property type="entry name" value="P-loop_NTPase"/>
</dbReference>
<dbReference type="Pfam" id="PF13614">
    <property type="entry name" value="AAA_31"/>
    <property type="match status" value="1"/>
</dbReference>
<sequence length="775" mass="84087">MSNAITAGAAGNVPNRYRGRAAPLEPTLSGGAMNQQIGPRDLMRVLYRYRGLMLGIVGVVSLLVLFQQLLSPTLYRSTSNLQIELIDEVGTNQADVNSRNAERVANAVRLHRSRSAAEQVIKDLNLLEDRRFLRELGSSPPQKKTLSQVATNRLLSMIAINAQAGSDLVEITVTSRSPELAAAIANQLPASVRALRLTMSNERRAKLLKSLLSDLKVRDEAAKKAASNVAEFRQKNQMLVGSGSEEDLAQINRVAAQSAVASAARDGALARAAGVARAAGMRSTANATSGSLDQLDRQRGELLGEISRLGTSLGPNHPDVKRLNAQLSVVEGTIAAERNRVQSAAQAVSSAEASRMTELARSEAASDSAQALRLSGIVASLNGKAFANSRNMVELQRLMREASLTNDAYESVVSRVEQVRAQMQNEGVSSSLLSPAVPNFDAVSPAPFKMTLTAMISSAVLAFLIAFTRDFMDDRLRTMVQIRRLFGLPTLGMLPLMDRDLPDDPNQSPVIQEPQSLFAEVARSAYCEVRALRTRPGAQVVLISSPLPGDGKSTVSLTLAAAGLAMGERTVILDLDLRKRGVLQQLQNETMAPDLVDVVCGRADLDSLIAASGNSGYDGVLPLPEDEGRRQMVLLSAKEPVAEPAVLLSSRRLRELLRQLRERFDLVIINAPAALAVRDARAMCLFADHTIMVSRWGHTTADQMRAALEMLDSSVSGVIFDQVDYAEHARRRYGDSVQFYADSASYYQGPVPMRPTFAERARRFTQPLWRRTAEA</sequence>
<dbReference type="InterPro" id="IPR025669">
    <property type="entry name" value="AAA_dom"/>
</dbReference>
<feature type="domain" description="AAA" evidence="2">
    <location>
        <begin position="548"/>
        <end position="695"/>
    </location>
</feature>
<dbReference type="InterPro" id="IPR050445">
    <property type="entry name" value="Bact_polysacc_biosynth/exp"/>
</dbReference>
<keyword evidence="1" id="KW-0812">Transmembrane</keyword>
<proteinExistence type="predicted"/>
<evidence type="ECO:0000259" key="2">
    <source>
        <dbReference type="Pfam" id="PF13614"/>
    </source>
</evidence>
<name>A0ABY1QHN3_9SPHN</name>
<keyword evidence="1" id="KW-1133">Transmembrane helix</keyword>
<dbReference type="EMBL" id="FXUI01000006">
    <property type="protein sequence ID" value="SMP71834.1"/>
    <property type="molecule type" value="Genomic_DNA"/>
</dbReference>
<evidence type="ECO:0000313" key="4">
    <source>
        <dbReference type="Proteomes" id="UP001157910"/>
    </source>
</evidence>
<reference evidence="3 4" key="1">
    <citation type="submission" date="2017-05" db="EMBL/GenBank/DDBJ databases">
        <authorList>
            <person name="Varghese N."/>
            <person name="Submissions S."/>
        </authorList>
    </citation>
    <scope>NUCLEOTIDE SEQUENCE [LARGE SCALE GENOMIC DNA]</scope>
    <source>
        <strain evidence="3 4">SM16</strain>
    </source>
</reference>
<feature type="transmembrane region" description="Helical" evidence="1">
    <location>
        <begin position="52"/>
        <end position="70"/>
    </location>
</feature>
<evidence type="ECO:0000256" key="1">
    <source>
        <dbReference type="SAM" id="Phobius"/>
    </source>
</evidence>
<dbReference type="PANTHER" id="PTHR32309">
    <property type="entry name" value="TYROSINE-PROTEIN KINASE"/>
    <property type="match status" value="1"/>
</dbReference>
<protein>
    <submittedName>
        <fullName evidence="3">Uncharacterized protein involved in exopolysaccharide biosynthesis</fullName>
    </submittedName>
</protein>
<accession>A0ABY1QHN3</accession>